<keyword evidence="11" id="KW-0496">Mitochondrion</keyword>
<evidence type="ECO:0000256" key="9">
    <source>
        <dbReference type="ARBA" id="ARBA00022679"/>
    </source>
</evidence>
<dbReference type="InterPro" id="IPR006070">
    <property type="entry name" value="Sua5-like_dom"/>
</dbReference>
<dbReference type="GO" id="GO:0005739">
    <property type="term" value="C:mitochondrion"/>
    <property type="evidence" value="ECO:0007669"/>
    <property type="project" value="UniProtKB-SubCell"/>
</dbReference>
<dbReference type="PANTHER" id="PTHR17490:SF10">
    <property type="entry name" value="THREONYLCARBAMOYL-AMP SYNTHASE"/>
    <property type="match status" value="1"/>
</dbReference>
<evidence type="ECO:0000256" key="14">
    <source>
        <dbReference type="ARBA" id="ARBA00058524"/>
    </source>
</evidence>
<comment type="similarity">
    <text evidence="4">Belongs to the SUA5 family.</text>
</comment>
<evidence type="ECO:0000256" key="6">
    <source>
        <dbReference type="ARBA" id="ARBA00015492"/>
    </source>
</evidence>
<dbReference type="EMBL" id="CP001574">
    <property type="protein sequence ID" value="ACO68887.1"/>
    <property type="molecule type" value="Genomic_DNA"/>
</dbReference>
<evidence type="ECO:0000313" key="17">
    <source>
        <dbReference type="EMBL" id="ACO68887.1"/>
    </source>
</evidence>
<organism evidence="17 18">
    <name type="scientific">Micromonas commoda (strain RCC299 / NOUM17 / CCMP2709)</name>
    <name type="common">Picoplanktonic green alga</name>
    <dbReference type="NCBI Taxonomy" id="296587"/>
    <lineage>
        <taxon>Eukaryota</taxon>
        <taxon>Viridiplantae</taxon>
        <taxon>Chlorophyta</taxon>
        <taxon>Mamiellophyceae</taxon>
        <taxon>Mamiellales</taxon>
        <taxon>Mamiellaceae</taxon>
        <taxon>Micromonas</taxon>
    </lineage>
</organism>
<dbReference type="GO" id="GO:0006450">
    <property type="term" value="P:regulation of translational fidelity"/>
    <property type="evidence" value="ECO:0007669"/>
    <property type="project" value="TreeGrafter"/>
</dbReference>
<evidence type="ECO:0000259" key="16">
    <source>
        <dbReference type="PROSITE" id="PS51163"/>
    </source>
</evidence>
<dbReference type="OrthoDB" id="412787at2759"/>
<evidence type="ECO:0000256" key="3">
    <source>
        <dbReference type="ARBA" id="ARBA00004496"/>
    </source>
</evidence>
<dbReference type="InterPro" id="IPR050156">
    <property type="entry name" value="TC-AMP_synthase_SUA5"/>
</dbReference>
<dbReference type="Gene3D" id="3.90.870.10">
    <property type="entry name" value="DHBP synthase"/>
    <property type="match status" value="1"/>
</dbReference>
<dbReference type="InterPro" id="IPR017945">
    <property type="entry name" value="DHBP_synth_RibB-like_a/b_dom"/>
</dbReference>
<keyword evidence="18" id="KW-1185">Reference proteome</keyword>
<evidence type="ECO:0000256" key="10">
    <source>
        <dbReference type="ARBA" id="ARBA00022946"/>
    </source>
</evidence>
<name>C1FE24_MICCC</name>
<comment type="subcellular location">
    <subcellularLocation>
        <location evidence="2">Cell membrane</location>
        <topology evidence="2">Peripheral membrane protein</topology>
    </subcellularLocation>
    <subcellularLocation>
        <location evidence="3">Cytoplasm</location>
    </subcellularLocation>
    <subcellularLocation>
        <location evidence="1">Mitochondrion</location>
    </subcellularLocation>
</comment>
<comment type="subunit">
    <text evidence="15">Interacts with RSC1A1.</text>
</comment>
<dbReference type="FunFam" id="3.90.870.10:FF:000007">
    <property type="entry name" value="YrdC N6-threonylcarbamoyltransferase domain containing"/>
    <property type="match status" value="1"/>
</dbReference>
<protein>
    <recommendedName>
        <fullName evidence="6">Threonylcarbamoyl-AMP synthase</fullName>
        <ecNumber evidence="5">2.7.7.87</ecNumber>
    </recommendedName>
</protein>
<keyword evidence="12" id="KW-0472">Membrane</keyword>
<evidence type="ECO:0000256" key="4">
    <source>
        <dbReference type="ARBA" id="ARBA00007663"/>
    </source>
</evidence>
<reference evidence="17 18" key="1">
    <citation type="journal article" date="2009" name="Science">
        <title>Green evolution and dynamic adaptations revealed by genomes of the marine picoeukaryotes Micromonas.</title>
        <authorList>
            <person name="Worden A.Z."/>
            <person name="Lee J.H."/>
            <person name="Mock T."/>
            <person name="Rouze P."/>
            <person name="Simmons M.P."/>
            <person name="Aerts A.L."/>
            <person name="Allen A.E."/>
            <person name="Cuvelier M.L."/>
            <person name="Derelle E."/>
            <person name="Everett M.V."/>
            <person name="Foulon E."/>
            <person name="Grimwood J."/>
            <person name="Gundlach H."/>
            <person name="Henrissat B."/>
            <person name="Napoli C."/>
            <person name="McDonald S.M."/>
            <person name="Parker M.S."/>
            <person name="Rombauts S."/>
            <person name="Salamov A."/>
            <person name="Von Dassow P."/>
            <person name="Badger J.H."/>
            <person name="Coutinho P.M."/>
            <person name="Demir E."/>
            <person name="Dubchak I."/>
            <person name="Gentemann C."/>
            <person name="Eikrem W."/>
            <person name="Gready J.E."/>
            <person name="John U."/>
            <person name="Lanier W."/>
            <person name="Lindquist E.A."/>
            <person name="Lucas S."/>
            <person name="Mayer K.F."/>
            <person name="Moreau H."/>
            <person name="Not F."/>
            <person name="Otillar R."/>
            <person name="Panaud O."/>
            <person name="Pangilinan J."/>
            <person name="Paulsen I."/>
            <person name="Piegu B."/>
            <person name="Poliakov A."/>
            <person name="Robbens S."/>
            <person name="Schmutz J."/>
            <person name="Toulza E."/>
            <person name="Wyss T."/>
            <person name="Zelensky A."/>
            <person name="Zhou K."/>
            <person name="Armbrust E.V."/>
            <person name="Bhattacharya D."/>
            <person name="Goodenough U.W."/>
            <person name="Van de Peer Y."/>
            <person name="Grigoriev I.V."/>
        </authorList>
    </citation>
    <scope>NUCLEOTIDE SEQUENCE [LARGE SCALE GENOMIC DNA]</scope>
    <source>
        <strain evidence="18">RCC299 / NOUM17</strain>
    </source>
</reference>
<dbReference type="STRING" id="296587.C1FE24"/>
<evidence type="ECO:0000256" key="12">
    <source>
        <dbReference type="ARBA" id="ARBA00023136"/>
    </source>
</evidence>
<accession>C1FE24</accession>
<dbReference type="Proteomes" id="UP000002009">
    <property type="component" value="Chromosome 1"/>
</dbReference>
<dbReference type="SUPFAM" id="SSF55821">
    <property type="entry name" value="YrdC/RibB"/>
    <property type="match status" value="1"/>
</dbReference>
<dbReference type="GO" id="GO:0003725">
    <property type="term" value="F:double-stranded RNA binding"/>
    <property type="evidence" value="ECO:0007669"/>
    <property type="project" value="InterPro"/>
</dbReference>
<dbReference type="GeneID" id="8250159"/>
<dbReference type="PROSITE" id="PS51163">
    <property type="entry name" value="YRDC"/>
    <property type="match status" value="1"/>
</dbReference>
<dbReference type="RefSeq" id="XP_002507629.1">
    <property type="nucleotide sequence ID" value="XM_002507583.1"/>
</dbReference>
<dbReference type="eggNOG" id="KOG3051">
    <property type="taxonomic scope" value="Eukaryota"/>
</dbReference>
<dbReference type="GO" id="GO:0000049">
    <property type="term" value="F:tRNA binding"/>
    <property type="evidence" value="ECO:0007669"/>
    <property type="project" value="TreeGrafter"/>
</dbReference>
<dbReference type="AlphaFoldDB" id="C1FE24"/>
<evidence type="ECO:0000256" key="1">
    <source>
        <dbReference type="ARBA" id="ARBA00004173"/>
    </source>
</evidence>
<evidence type="ECO:0000256" key="5">
    <source>
        <dbReference type="ARBA" id="ARBA00012584"/>
    </source>
</evidence>
<sequence length="289" mass="32491">MYMKQSRYCIYICTFEGTFIRTFVRNKFRDISIHLLIKPEHVLAPVKTKVDLTIILQLSRPWRYFRLLMIIRACQLRILPATSQRVTDAVDALRRERIIAVPTDTLYGLAAGAHSDKSIRRLYAAKRRSETVPIAICVSDAKDVERYADTKHLAEGLLDELLPGPVTVLLSQKSSADLPSSLNPNSRLMGIRIPKSDFIRAVARQYGHALALTSANQSGSASTLDLNEFTELWDDCAFVFDGGRIVSGRVGSSIVDLSLPGTFSVQRRGDKYEDTRKTLMKFGLRQLPD</sequence>
<keyword evidence="10" id="KW-0809">Transit peptide</keyword>
<dbReference type="FunCoup" id="C1FE24">
    <property type="interactions" value="971"/>
</dbReference>
<evidence type="ECO:0000256" key="15">
    <source>
        <dbReference type="ARBA" id="ARBA00063146"/>
    </source>
</evidence>
<keyword evidence="7" id="KW-1003">Cell membrane</keyword>
<evidence type="ECO:0000256" key="13">
    <source>
        <dbReference type="ARBA" id="ARBA00048366"/>
    </source>
</evidence>
<dbReference type="GO" id="GO:0005886">
    <property type="term" value="C:plasma membrane"/>
    <property type="evidence" value="ECO:0007669"/>
    <property type="project" value="UniProtKB-SubCell"/>
</dbReference>
<gene>
    <name evidence="17" type="ORF">MICPUN_51618</name>
</gene>
<feature type="domain" description="YrdC-like" evidence="16">
    <location>
        <begin position="83"/>
        <end position="271"/>
    </location>
</feature>
<dbReference type="InParanoid" id="C1FE24"/>
<comment type="catalytic activity">
    <reaction evidence="13">
        <text>L-threonine + hydrogencarbonate + ATP = L-threonylcarbamoyladenylate + diphosphate + H2O</text>
        <dbReference type="Rhea" id="RHEA:36407"/>
        <dbReference type="ChEBI" id="CHEBI:15377"/>
        <dbReference type="ChEBI" id="CHEBI:17544"/>
        <dbReference type="ChEBI" id="CHEBI:30616"/>
        <dbReference type="ChEBI" id="CHEBI:33019"/>
        <dbReference type="ChEBI" id="CHEBI:57926"/>
        <dbReference type="ChEBI" id="CHEBI:73682"/>
        <dbReference type="EC" id="2.7.7.87"/>
    </reaction>
</comment>
<evidence type="ECO:0000313" key="18">
    <source>
        <dbReference type="Proteomes" id="UP000002009"/>
    </source>
</evidence>
<comment type="function">
    <text evidence="14">Cytoplasmic and mitochondrial threonylcarbamoyl-AMP synthase required for the formation of a threonylcarbamoyl group on adenosine at position 37 (t(6)A37) in tRNAs that read codons beginning with adenine. Catalyzes the conversion of L-threonine, HCO(3)(-)/CO(2) and ATP to give threonylcarbamoyl-AMP (TC-AMP) as the acyladenylate intermediate, with the release of diphosphate. Participates in t(6)A37 formation in cytoplasmic and mitochondrial tRNAs. May regulate the activity of some transporters.</text>
</comment>
<dbReference type="Pfam" id="PF01300">
    <property type="entry name" value="Sua5_yciO_yrdC"/>
    <property type="match status" value="1"/>
</dbReference>
<dbReference type="GO" id="GO:0061710">
    <property type="term" value="F:L-threonylcarbamoyladenylate synthase"/>
    <property type="evidence" value="ECO:0007669"/>
    <property type="project" value="UniProtKB-EC"/>
</dbReference>
<evidence type="ECO:0000256" key="11">
    <source>
        <dbReference type="ARBA" id="ARBA00023128"/>
    </source>
</evidence>
<dbReference type="OMA" id="RDLCAVW"/>
<dbReference type="KEGG" id="mis:MICPUN_51618"/>
<keyword evidence="8" id="KW-0963">Cytoplasm</keyword>
<proteinExistence type="inferred from homology"/>
<evidence type="ECO:0000256" key="2">
    <source>
        <dbReference type="ARBA" id="ARBA00004202"/>
    </source>
</evidence>
<keyword evidence="9" id="KW-0808">Transferase</keyword>
<dbReference type="EC" id="2.7.7.87" evidence="5"/>
<dbReference type="PANTHER" id="PTHR17490">
    <property type="entry name" value="SUA5"/>
    <property type="match status" value="1"/>
</dbReference>
<evidence type="ECO:0000256" key="7">
    <source>
        <dbReference type="ARBA" id="ARBA00022475"/>
    </source>
</evidence>
<evidence type="ECO:0000256" key="8">
    <source>
        <dbReference type="ARBA" id="ARBA00022490"/>
    </source>
</evidence>